<dbReference type="PANTHER" id="PTHR33406">
    <property type="entry name" value="MEMBRANE PROTEIN MJ1562-RELATED"/>
    <property type="match status" value="1"/>
</dbReference>
<feature type="transmembrane region" description="Helical" evidence="7">
    <location>
        <begin position="251"/>
        <end position="272"/>
    </location>
</feature>
<dbReference type="PROSITE" id="PS50156">
    <property type="entry name" value="SSD"/>
    <property type="match status" value="1"/>
</dbReference>
<dbReference type="GO" id="GO:0005886">
    <property type="term" value="C:plasma membrane"/>
    <property type="evidence" value="ECO:0007669"/>
    <property type="project" value="UniProtKB-SubCell"/>
</dbReference>
<feature type="transmembrane region" description="Helical" evidence="7">
    <location>
        <begin position="713"/>
        <end position="736"/>
    </location>
</feature>
<evidence type="ECO:0000256" key="7">
    <source>
        <dbReference type="SAM" id="Phobius"/>
    </source>
</evidence>
<dbReference type="SUPFAM" id="SSF82866">
    <property type="entry name" value="Multidrug efflux transporter AcrB transmembrane domain"/>
    <property type="match status" value="2"/>
</dbReference>
<feature type="transmembrane region" description="Helical" evidence="7">
    <location>
        <begin position="680"/>
        <end position="701"/>
    </location>
</feature>
<evidence type="ECO:0000256" key="5">
    <source>
        <dbReference type="ARBA" id="ARBA00023136"/>
    </source>
</evidence>
<evidence type="ECO:0000256" key="6">
    <source>
        <dbReference type="SAM" id="MobiDB-lite"/>
    </source>
</evidence>
<sequence length="793" mass="82190">MPPPLPTVVLVTDRAPPGPTLGATMRRNPAARIGVWSAHHRKAAVLGWLLFVLLTAGLGAAAGSVGLSPSASGAGESARADAILADAGLERPAGELVLIAADRPDGWKRAAADLIAAAGATGLPVRGTPPPVPSADGREALLSLTLAGDRDSAADRVGPLLDAVRSVDRAHDGVELHQFGDASSERWLNDLLADDFVKAELTAVPLALGILLAVFGAVVAALLPVVLALTACAAAYGLLALVSHQFALLPTAYSVMFLMGLAVGVDYCLFYLRRERDERAAGRDPETALRIAAATSGRTVLVSGVTVMVAMAGMFLSGLAIFEGFALATILVVFIAMLGSVTVLPALLSWLGDRVEAGRIPFLGRPRGTRAPSHGTRARRRSREGSASRSRGAGRRGRSGGSGRESGAVAGAVLGPVLARPKLFAALGAAVLLALAAPALGMRTEQLGWQKQFGPDAPLSVAYGRIAASFPGGPEPARVVVKADDITAAPVRTALARFEKVTVHRDENIAEIAVPLAGDGTDRLSREALAELREETLPAAFGSTGAEVRVTGQLAGSVDFDERLRSGIVPVLAFITGVTFLLMLFCFRSYAVALTSIVLNLLSVAAAYGVMVAVFQHGWGASLLGTQAVGAVQSWLPLFVLVVLFGLSMDYHVFVVSRIREARDRGAANREAIHEGVRRTAGAVTGAAAIMVAVFAVFGTLSMQDMKQMGVGLGVAVLLDATVVRMVLLPSVMALLGERNWHTPRLLRRLPALEHGDEGDDRDEGHAGGRDGDGGGTAGAHGTEGTRGPAALV</sequence>
<comment type="subcellular location">
    <subcellularLocation>
        <location evidence="1">Cell membrane</location>
        <topology evidence="1">Multi-pass membrane protein</topology>
    </subcellularLocation>
</comment>
<evidence type="ECO:0000256" key="1">
    <source>
        <dbReference type="ARBA" id="ARBA00004651"/>
    </source>
</evidence>
<keyword evidence="2" id="KW-1003">Cell membrane</keyword>
<dbReference type="STRING" id="1901.BB341_20955"/>
<organism evidence="9 10">
    <name type="scientific">Streptomyces clavuligerus</name>
    <dbReference type="NCBI Taxonomy" id="1901"/>
    <lineage>
        <taxon>Bacteria</taxon>
        <taxon>Bacillati</taxon>
        <taxon>Actinomycetota</taxon>
        <taxon>Actinomycetes</taxon>
        <taxon>Kitasatosporales</taxon>
        <taxon>Streptomycetaceae</taxon>
        <taxon>Streptomyces</taxon>
    </lineage>
</organism>
<feature type="transmembrane region" description="Helical" evidence="7">
    <location>
        <begin position="567"/>
        <end position="587"/>
    </location>
</feature>
<feature type="transmembrane region" description="Helical" evidence="7">
    <location>
        <begin position="328"/>
        <end position="351"/>
    </location>
</feature>
<dbReference type="InterPro" id="IPR050545">
    <property type="entry name" value="Mycobact_MmpL"/>
</dbReference>
<reference evidence="9 10" key="1">
    <citation type="journal article" date="2010" name="Genome Biol. Evol.">
        <title>The sequence of a 1.8-mb bacterial linear plasmid reveals a rich evolutionary reservoir of secondary metabolic pathways.</title>
        <authorList>
            <person name="Medema M.H."/>
            <person name="Trefzer A."/>
            <person name="Kovalchuk A."/>
            <person name="van den Berg M."/>
            <person name="Mueller U."/>
            <person name="Heijne W."/>
            <person name="Wu L."/>
            <person name="Alam M.T."/>
            <person name="Ronning C.M."/>
            <person name="Nierman W.C."/>
            <person name="Bovenberg R.A.L."/>
            <person name="Breitling R."/>
            <person name="Takano E."/>
        </authorList>
    </citation>
    <scope>NUCLEOTIDE SEQUENCE [LARGE SCALE GENOMIC DNA]</scope>
    <source>
        <strain evidence="10">ATCC 27064 / DSM 738 / JCM 4710 / NBRC 13307 / NCIMB 12785 / NRRL 3585 / VKM Ac-602</strain>
    </source>
</reference>
<evidence type="ECO:0000256" key="2">
    <source>
        <dbReference type="ARBA" id="ARBA00022475"/>
    </source>
</evidence>
<evidence type="ECO:0000313" key="9">
    <source>
        <dbReference type="EMBL" id="EFG06518.1"/>
    </source>
</evidence>
<protein>
    <submittedName>
        <fullName evidence="9">Integral membrane protein</fullName>
    </submittedName>
</protein>
<dbReference type="InterPro" id="IPR004869">
    <property type="entry name" value="MMPL_dom"/>
</dbReference>
<keyword evidence="4 7" id="KW-1133">Transmembrane helix</keyword>
<keyword evidence="5 7" id="KW-0472">Membrane</keyword>
<feature type="region of interest" description="Disordered" evidence="6">
    <location>
        <begin position="752"/>
        <end position="793"/>
    </location>
</feature>
<dbReference type="InterPro" id="IPR000731">
    <property type="entry name" value="SSD"/>
</dbReference>
<dbReference type="PANTHER" id="PTHR33406:SF13">
    <property type="entry name" value="MEMBRANE PROTEIN YDFJ"/>
    <property type="match status" value="1"/>
</dbReference>
<evidence type="ECO:0000256" key="3">
    <source>
        <dbReference type="ARBA" id="ARBA00022692"/>
    </source>
</evidence>
<dbReference type="AlphaFoldDB" id="E2Q0X5"/>
<accession>E2Q0X5</accession>
<keyword evidence="10" id="KW-1185">Reference proteome</keyword>
<evidence type="ECO:0000256" key="4">
    <source>
        <dbReference type="ARBA" id="ARBA00022989"/>
    </source>
</evidence>
<evidence type="ECO:0000313" key="10">
    <source>
        <dbReference type="Proteomes" id="UP000002357"/>
    </source>
</evidence>
<proteinExistence type="predicted"/>
<dbReference type="Proteomes" id="UP000002357">
    <property type="component" value="Chromosome"/>
</dbReference>
<feature type="region of interest" description="Disordered" evidence="6">
    <location>
        <begin position="363"/>
        <end position="405"/>
    </location>
</feature>
<name>E2Q0X5_STRCL</name>
<dbReference type="Gene3D" id="1.20.1640.10">
    <property type="entry name" value="Multidrug efflux transporter AcrB transmembrane domain"/>
    <property type="match status" value="2"/>
</dbReference>
<gene>
    <name evidence="9" type="ORF">SCLAV_1439</name>
</gene>
<feature type="transmembrane region" description="Helical" evidence="7">
    <location>
        <begin position="594"/>
        <end position="615"/>
    </location>
</feature>
<evidence type="ECO:0000259" key="8">
    <source>
        <dbReference type="PROSITE" id="PS50156"/>
    </source>
</evidence>
<feature type="transmembrane region" description="Helical" evidence="7">
    <location>
        <begin position="45"/>
        <end position="67"/>
    </location>
</feature>
<feature type="transmembrane region" description="Helical" evidence="7">
    <location>
        <begin position="423"/>
        <end position="441"/>
    </location>
</feature>
<dbReference type="Pfam" id="PF03176">
    <property type="entry name" value="MMPL"/>
    <property type="match status" value="2"/>
</dbReference>
<feature type="compositionally biased region" description="Low complexity" evidence="6">
    <location>
        <begin position="780"/>
        <end position="793"/>
    </location>
</feature>
<feature type="transmembrane region" description="Helical" evidence="7">
    <location>
        <begin position="635"/>
        <end position="659"/>
    </location>
</feature>
<feature type="compositionally biased region" description="Basic and acidic residues" evidence="6">
    <location>
        <begin position="763"/>
        <end position="773"/>
    </location>
</feature>
<keyword evidence="3 7" id="KW-0812">Transmembrane</keyword>
<feature type="domain" description="SSD" evidence="8">
    <location>
        <begin position="221"/>
        <end position="350"/>
    </location>
</feature>
<dbReference type="EMBL" id="CM000913">
    <property type="protein sequence ID" value="EFG06518.1"/>
    <property type="molecule type" value="Genomic_DNA"/>
</dbReference>
<dbReference type="eggNOG" id="COG2409">
    <property type="taxonomic scope" value="Bacteria"/>
</dbReference>
<feature type="transmembrane region" description="Helical" evidence="7">
    <location>
        <begin position="300"/>
        <end position="322"/>
    </location>
</feature>
<feature type="transmembrane region" description="Helical" evidence="7">
    <location>
        <begin position="206"/>
        <end position="239"/>
    </location>
</feature>